<proteinExistence type="predicted"/>
<dbReference type="Gene3D" id="3.40.1350.10">
    <property type="match status" value="1"/>
</dbReference>
<name>A0A6J5M1M0_9CAUD</name>
<evidence type="ECO:0008006" key="3">
    <source>
        <dbReference type="Google" id="ProtNLM"/>
    </source>
</evidence>
<dbReference type="EMBL" id="LR796382">
    <property type="protein sequence ID" value="CAB4140141.1"/>
    <property type="molecule type" value="Genomic_DNA"/>
</dbReference>
<accession>A0A6J5M1M0</accession>
<evidence type="ECO:0000313" key="2">
    <source>
        <dbReference type="EMBL" id="CAB4157424.1"/>
    </source>
</evidence>
<organism evidence="1">
    <name type="scientific">uncultured Caudovirales phage</name>
    <dbReference type="NCBI Taxonomy" id="2100421"/>
    <lineage>
        <taxon>Viruses</taxon>
        <taxon>Duplodnaviria</taxon>
        <taxon>Heunggongvirae</taxon>
        <taxon>Uroviricota</taxon>
        <taxon>Caudoviricetes</taxon>
        <taxon>Peduoviridae</taxon>
        <taxon>Maltschvirus</taxon>
        <taxon>Maltschvirus maltsch</taxon>
    </lineage>
</organism>
<protein>
    <recommendedName>
        <fullName evidence="3">VRR-NUC domain containing protein</fullName>
    </recommendedName>
</protein>
<sequence>MTYKRVDDNQSKIVKALRDEGWTVTHLHAIGKGCPDLLVGVTRFNVKYNFLLEVKDGNKSWKLTPDQVIWHYNWQGQADVVTSPEDAIETVKKLLKEGK</sequence>
<reference evidence="1" key="1">
    <citation type="submission" date="2020-04" db="EMBL/GenBank/DDBJ databases">
        <authorList>
            <person name="Chiriac C."/>
            <person name="Salcher M."/>
            <person name="Ghai R."/>
            <person name="Kavagutti S V."/>
        </authorList>
    </citation>
    <scope>NUCLEOTIDE SEQUENCE</scope>
</reference>
<dbReference type="EMBL" id="LR796652">
    <property type="protein sequence ID" value="CAB4157424.1"/>
    <property type="molecule type" value="Genomic_DNA"/>
</dbReference>
<gene>
    <name evidence="1" type="ORF">UFOVP409_13</name>
    <name evidence="2" type="ORF">UFOVP684_22</name>
</gene>
<dbReference type="GO" id="GO:0003676">
    <property type="term" value="F:nucleic acid binding"/>
    <property type="evidence" value="ECO:0007669"/>
    <property type="project" value="InterPro"/>
</dbReference>
<evidence type="ECO:0000313" key="1">
    <source>
        <dbReference type="EMBL" id="CAB4140141.1"/>
    </source>
</evidence>
<dbReference type="InterPro" id="IPR011856">
    <property type="entry name" value="tRNA_endonuc-like_dom_sf"/>
</dbReference>